<evidence type="ECO:0000256" key="2">
    <source>
        <dbReference type="ARBA" id="ARBA00001997"/>
    </source>
</evidence>
<dbReference type="GO" id="GO:0005829">
    <property type="term" value="C:cytosol"/>
    <property type="evidence" value="ECO:0007669"/>
    <property type="project" value="TreeGrafter"/>
</dbReference>
<evidence type="ECO:0000256" key="5">
    <source>
        <dbReference type="PIRSR" id="PIRSR600888-1"/>
    </source>
</evidence>
<dbReference type="InterPro" id="IPR000888">
    <property type="entry name" value="RmlC-like"/>
</dbReference>
<dbReference type="STRING" id="536979.SAMN04488055_3228"/>
<dbReference type="PANTHER" id="PTHR21047:SF2">
    <property type="entry name" value="THYMIDINE DIPHOSPHO-4-KETO-RHAMNOSE 3,5-EPIMERASE"/>
    <property type="match status" value="1"/>
</dbReference>
<reference evidence="8 9" key="1">
    <citation type="submission" date="2016-11" db="EMBL/GenBank/DDBJ databases">
        <authorList>
            <person name="Jaros S."/>
            <person name="Januszkiewicz K."/>
            <person name="Wedrychowicz H."/>
        </authorList>
    </citation>
    <scope>NUCLEOTIDE SEQUENCE [LARGE SCALE GENOMIC DNA]</scope>
    <source>
        <strain evidence="8 9">DSM 24787</strain>
    </source>
</reference>
<dbReference type="NCBIfam" id="TIGR01221">
    <property type="entry name" value="rmlC"/>
    <property type="match status" value="1"/>
</dbReference>
<dbReference type="GO" id="GO:0019305">
    <property type="term" value="P:dTDP-rhamnose biosynthetic process"/>
    <property type="evidence" value="ECO:0007669"/>
    <property type="project" value="UniProtKB-UniRule"/>
</dbReference>
<dbReference type="Gene3D" id="2.60.120.10">
    <property type="entry name" value="Jelly Rolls"/>
    <property type="match status" value="1"/>
</dbReference>
<keyword evidence="7" id="KW-0413">Isomerase</keyword>
<comment type="pathway">
    <text evidence="7">Carbohydrate biosynthesis; dTDP-L-rhamnose biosynthesis.</text>
</comment>
<feature type="active site" description="Proton acceptor" evidence="5">
    <location>
        <position position="61"/>
    </location>
</feature>
<keyword evidence="9" id="KW-1185">Reference proteome</keyword>
<dbReference type="CDD" id="cd00438">
    <property type="entry name" value="cupin_RmlC"/>
    <property type="match status" value="1"/>
</dbReference>
<dbReference type="RefSeq" id="WP_074240204.1">
    <property type="nucleotide sequence ID" value="NZ_FSRA01000001.1"/>
</dbReference>
<accession>A0A1N6H7U2</accession>
<dbReference type="OrthoDB" id="9800680at2"/>
<name>A0A1N6H7U2_9BACT</name>
<dbReference type="SUPFAM" id="SSF51182">
    <property type="entry name" value="RmlC-like cupins"/>
    <property type="match status" value="1"/>
</dbReference>
<protein>
    <recommendedName>
        <fullName evidence="4 7">dTDP-4-dehydrorhamnose 3,5-epimerase</fullName>
        <ecNumber evidence="3 7">5.1.3.13</ecNumber>
    </recommendedName>
    <alternativeName>
        <fullName evidence="7">Thymidine diphospho-4-keto-rhamnose 3,5-epimerase</fullName>
    </alternativeName>
</protein>
<organism evidence="8 9">
    <name type="scientific">Chitinophaga niabensis</name>
    <dbReference type="NCBI Taxonomy" id="536979"/>
    <lineage>
        <taxon>Bacteria</taxon>
        <taxon>Pseudomonadati</taxon>
        <taxon>Bacteroidota</taxon>
        <taxon>Chitinophagia</taxon>
        <taxon>Chitinophagales</taxon>
        <taxon>Chitinophagaceae</taxon>
        <taxon>Chitinophaga</taxon>
    </lineage>
</organism>
<comment type="catalytic activity">
    <reaction evidence="1 7">
        <text>dTDP-4-dehydro-6-deoxy-alpha-D-glucose = dTDP-4-dehydro-beta-L-rhamnose</text>
        <dbReference type="Rhea" id="RHEA:16969"/>
        <dbReference type="ChEBI" id="CHEBI:57649"/>
        <dbReference type="ChEBI" id="CHEBI:62830"/>
        <dbReference type="EC" id="5.1.3.13"/>
    </reaction>
</comment>
<dbReference type="Pfam" id="PF00908">
    <property type="entry name" value="dTDP_sugar_isom"/>
    <property type="match status" value="1"/>
</dbReference>
<comment type="function">
    <text evidence="2 7">Catalyzes the epimerization of the C3' and C5'positions of dTDP-6-deoxy-D-xylo-4-hexulose, forming dTDP-6-deoxy-L-lyxo-4-hexulose.</text>
</comment>
<evidence type="ECO:0000256" key="7">
    <source>
        <dbReference type="RuleBase" id="RU364069"/>
    </source>
</evidence>
<comment type="similarity">
    <text evidence="7">Belongs to the dTDP-4-dehydrorhamnose 3,5-epimerase family.</text>
</comment>
<dbReference type="UniPathway" id="UPA00124"/>
<evidence type="ECO:0000256" key="3">
    <source>
        <dbReference type="ARBA" id="ARBA00012098"/>
    </source>
</evidence>
<evidence type="ECO:0000313" key="8">
    <source>
        <dbReference type="EMBL" id="SIO15854.1"/>
    </source>
</evidence>
<evidence type="ECO:0000256" key="6">
    <source>
        <dbReference type="PIRSR" id="PIRSR600888-3"/>
    </source>
</evidence>
<dbReference type="AlphaFoldDB" id="A0A1N6H7U2"/>
<evidence type="ECO:0000313" key="9">
    <source>
        <dbReference type="Proteomes" id="UP000185003"/>
    </source>
</evidence>
<dbReference type="EC" id="5.1.3.13" evidence="3 7"/>
<evidence type="ECO:0000256" key="1">
    <source>
        <dbReference type="ARBA" id="ARBA00001298"/>
    </source>
</evidence>
<dbReference type="GO" id="GO:0008830">
    <property type="term" value="F:dTDP-4-dehydrorhamnose 3,5-epimerase activity"/>
    <property type="evidence" value="ECO:0007669"/>
    <property type="project" value="UniProtKB-UniRule"/>
</dbReference>
<proteinExistence type="inferred from homology"/>
<gene>
    <name evidence="8" type="ORF">SAMN04488055_3228</name>
</gene>
<comment type="subunit">
    <text evidence="7">Homodimer.</text>
</comment>
<dbReference type="GO" id="GO:0000271">
    <property type="term" value="P:polysaccharide biosynthetic process"/>
    <property type="evidence" value="ECO:0007669"/>
    <property type="project" value="TreeGrafter"/>
</dbReference>
<dbReference type="EMBL" id="FSRA01000001">
    <property type="protein sequence ID" value="SIO15854.1"/>
    <property type="molecule type" value="Genomic_DNA"/>
</dbReference>
<dbReference type="InterPro" id="IPR014710">
    <property type="entry name" value="RmlC-like_jellyroll"/>
</dbReference>
<dbReference type="InterPro" id="IPR011051">
    <property type="entry name" value="RmlC_Cupin_sf"/>
</dbReference>
<dbReference type="Proteomes" id="UP000185003">
    <property type="component" value="Unassembled WGS sequence"/>
</dbReference>
<evidence type="ECO:0000256" key="4">
    <source>
        <dbReference type="ARBA" id="ARBA00019595"/>
    </source>
</evidence>
<feature type="site" description="Participates in a stacking interaction with the thymidine ring of dTDP-4-oxo-6-deoxyglucose" evidence="6">
    <location>
        <position position="137"/>
    </location>
</feature>
<feature type="active site" description="Proton donor" evidence="5">
    <location>
        <position position="131"/>
    </location>
</feature>
<dbReference type="PANTHER" id="PTHR21047">
    <property type="entry name" value="DTDP-6-DEOXY-D-GLUCOSE-3,5 EPIMERASE"/>
    <property type="match status" value="1"/>
</dbReference>
<sequence>MPFIETGIPDLLIYEPKVHGDSRGYFFESYNANTFREEGVEIVFVQDNQARSSYGVLRGLHFQQEPHAQTKLIRVLEGTILDVVVDLRTGSPAYGKVYTIELSAENKRQLLVPKGFAHGYSVLSPTAEVMYKCDSFYHKASEGGIIYNDPALQIDWGIPLTDAIVSEKDLVLPVLADCKHNFVYKS</sequence>